<gene>
    <name evidence="2" type="primary">MYO15A_2</name>
    <name evidence="2" type="ORF">EYF80_013899</name>
</gene>
<dbReference type="OrthoDB" id="8182952at2759"/>
<proteinExistence type="predicted"/>
<organism evidence="2 3">
    <name type="scientific">Liparis tanakae</name>
    <name type="common">Tanaka's snailfish</name>
    <dbReference type="NCBI Taxonomy" id="230148"/>
    <lineage>
        <taxon>Eukaryota</taxon>
        <taxon>Metazoa</taxon>
        <taxon>Chordata</taxon>
        <taxon>Craniata</taxon>
        <taxon>Vertebrata</taxon>
        <taxon>Euteleostomi</taxon>
        <taxon>Actinopterygii</taxon>
        <taxon>Neopterygii</taxon>
        <taxon>Teleostei</taxon>
        <taxon>Neoteleostei</taxon>
        <taxon>Acanthomorphata</taxon>
        <taxon>Eupercaria</taxon>
        <taxon>Perciformes</taxon>
        <taxon>Cottioidei</taxon>
        <taxon>Cottales</taxon>
        <taxon>Liparidae</taxon>
        <taxon>Liparis</taxon>
    </lineage>
</organism>
<evidence type="ECO:0000313" key="3">
    <source>
        <dbReference type="Proteomes" id="UP000314294"/>
    </source>
</evidence>
<dbReference type="PANTHER" id="PTHR22692">
    <property type="entry name" value="MYOSIN VII, XV"/>
    <property type="match status" value="1"/>
</dbReference>
<dbReference type="AlphaFoldDB" id="A0A4Z2ICX6"/>
<name>A0A4Z2ICX6_9TELE</name>
<sequence>MAVHCRNVFYPRDSFNNPLVLDLIFKQIVNDTLSEACVRITRDERQRMKALFGTLSALPADLSSD</sequence>
<dbReference type="PANTHER" id="PTHR22692:SF21">
    <property type="entry name" value="MYOSIN XVA"/>
    <property type="match status" value="1"/>
</dbReference>
<evidence type="ECO:0000259" key="1">
    <source>
        <dbReference type="Pfam" id="PF26570"/>
    </source>
</evidence>
<accession>A0A4Z2ICX6</accession>
<reference evidence="2 3" key="1">
    <citation type="submission" date="2019-03" db="EMBL/GenBank/DDBJ databases">
        <title>First draft genome of Liparis tanakae, snailfish: a comprehensive survey of snailfish specific genes.</title>
        <authorList>
            <person name="Kim W."/>
            <person name="Song I."/>
            <person name="Jeong J.-H."/>
            <person name="Kim D."/>
            <person name="Kim S."/>
            <person name="Ryu S."/>
            <person name="Song J.Y."/>
            <person name="Lee S.K."/>
        </authorList>
    </citation>
    <scope>NUCLEOTIDE SEQUENCE [LARGE SCALE GENOMIC DNA]</scope>
    <source>
        <tissue evidence="2">Muscle</tissue>
    </source>
</reference>
<evidence type="ECO:0000313" key="2">
    <source>
        <dbReference type="EMBL" id="TNN75929.1"/>
    </source>
</evidence>
<keyword evidence="3" id="KW-1185">Reference proteome</keyword>
<protein>
    <submittedName>
        <fullName evidence="2">Unconventional myosin-XV</fullName>
    </submittedName>
</protein>
<comment type="caution">
    <text evidence="2">The sequence shown here is derived from an EMBL/GenBank/DDBJ whole genome shotgun (WGS) entry which is preliminary data.</text>
</comment>
<dbReference type="InterPro" id="IPR051567">
    <property type="entry name" value="Unconventional_Myosin_ATPase"/>
</dbReference>
<dbReference type="EMBL" id="SRLO01000098">
    <property type="protein sequence ID" value="TNN75929.1"/>
    <property type="molecule type" value="Genomic_DNA"/>
</dbReference>
<feature type="domain" description="Unconventional myosin-XV-like" evidence="1">
    <location>
        <begin position="8"/>
        <end position="57"/>
    </location>
</feature>
<dbReference type="Pfam" id="PF26570">
    <property type="entry name" value="MYO15"/>
    <property type="match status" value="1"/>
</dbReference>
<dbReference type="Proteomes" id="UP000314294">
    <property type="component" value="Unassembled WGS sequence"/>
</dbReference>
<dbReference type="InterPro" id="IPR059004">
    <property type="entry name" value="MYO15"/>
</dbReference>